<dbReference type="PANTHER" id="PTHR19367:SF18">
    <property type="entry name" value="T CELL RECEPTOR ALPHA VARIABLE 16"/>
    <property type="match status" value="1"/>
</dbReference>
<keyword evidence="1" id="KW-0732">Signal</keyword>
<name>A0A674BE73_SALTR</name>
<dbReference type="PROSITE" id="PS50835">
    <property type="entry name" value="IG_LIKE"/>
    <property type="match status" value="1"/>
</dbReference>
<dbReference type="Proteomes" id="UP000472277">
    <property type="component" value="Chromosome 21"/>
</dbReference>
<protein>
    <recommendedName>
        <fullName evidence="6">Ig-like domain-containing protein</fullName>
    </recommendedName>
</protein>
<organism evidence="7 8">
    <name type="scientific">Salmo trutta</name>
    <name type="common">Brown trout</name>
    <dbReference type="NCBI Taxonomy" id="8032"/>
    <lineage>
        <taxon>Eukaryota</taxon>
        <taxon>Metazoa</taxon>
        <taxon>Chordata</taxon>
        <taxon>Craniata</taxon>
        <taxon>Vertebrata</taxon>
        <taxon>Euteleostomi</taxon>
        <taxon>Actinopterygii</taxon>
        <taxon>Neopterygii</taxon>
        <taxon>Teleostei</taxon>
        <taxon>Protacanthopterygii</taxon>
        <taxon>Salmoniformes</taxon>
        <taxon>Salmonidae</taxon>
        <taxon>Salmoninae</taxon>
        <taxon>Salmo</taxon>
    </lineage>
</organism>
<dbReference type="GO" id="GO:0002250">
    <property type="term" value="P:adaptive immune response"/>
    <property type="evidence" value="ECO:0007669"/>
    <property type="project" value="UniProtKB-KW"/>
</dbReference>
<keyword evidence="5" id="KW-1279">T cell receptor</keyword>
<dbReference type="Ensembl" id="ENSSTUT00000073950.1">
    <property type="protein sequence ID" value="ENSSTUP00000069608.1"/>
    <property type="gene ID" value="ENSSTUG00000030567.1"/>
</dbReference>
<evidence type="ECO:0000256" key="4">
    <source>
        <dbReference type="ARBA" id="ARBA00023319"/>
    </source>
</evidence>
<dbReference type="InterPro" id="IPR007110">
    <property type="entry name" value="Ig-like_dom"/>
</dbReference>
<dbReference type="Gene3D" id="2.60.40.10">
    <property type="entry name" value="Immunoglobulins"/>
    <property type="match status" value="1"/>
</dbReference>
<evidence type="ECO:0000256" key="2">
    <source>
        <dbReference type="ARBA" id="ARBA00023130"/>
    </source>
</evidence>
<dbReference type="GeneTree" id="ENSGT01060000251840"/>
<evidence type="ECO:0000313" key="8">
    <source>
        <dbReference type="Proteomes" id="UP000472277"/>
    </source>
</evidence>
<evidence type="ECO:0000256" key="1">
    <source>
        <dbReference type="ARBA" id="ARBA00022729"/>
    </source>
</evidence>
<sequence length="164" mass="18122">MLSKEQTSLSPATTRATLIIYNGTVNTPDPDQNVFFGSYQPTKCTGDNVKQQPGAVIVTEGGLVTLSCQYNTSANNAYLYWYKQEANDVPKHMLSRYSFGSGDNAAGFKERFDARLDADSKSVPLTIQRLQLSDSAVYYCALQPTVRGNLCTVYKNLEKKTDIP</sequence>
<dbReference type="InterPro" id="IPR003599">
    <property type="entry name" value="Ig_sub"/>
</dbReference>
<evidence type="ECO:0000256" key="3">
    <source>
        <dbReference type="ARBA" id="ARBA00023170"/>
    </source>
</evidence>
<dbReference type="InterPro" id="IPR036179">
    <property type="entry name" value="Ig-like_dom_sf"/>
</dbReference>
<reference evidence="7" key="1">
    <citation type="submission" date="2025-08" db="UniProtKB">
        <authorList>
            <consortium name="Ensembl"/>
        </authorList>
    </citation>
    <scope>IDENTIFICATION</scope>
</reference>
<keyword evidence="3" id="KW-0675">Receptor</keyword>
<dbReference type="SUPFAM" id="SSF48726">
    <property type="entry name" value="Immunoglobulin"/>
    <property type="match status" value="1"/>
</dbReference>
<proteinExistence type="predicted"/>
<keyword evidence="2" id="KW-1064">Adaptive immunity</keyword>
<dbReference type="GO" id="GO:0042101">
    <property type="term" value="C:T cell receptor complex"/>
    <property type="evidence" value="ECO:0007669"/>
    <property type="project" value="UniProtKB-KW"/>
</dbReference>
<evidence type="ECO:0000313" key="7">
    <source>
        <dbReference type="Ensembl" id="ENSSTUP00000069608.1"/>
    </source>
</evidence>
<dbReference type="Pfam" id="PF07686">
    <property type="entry name" value="V-set"/>
    <property type="match status" value="1"/>
</dbReference>
<dbReference type="SMART" id="SM00409">
    <property type="entry name" value="IG"/>
    <property type="match status" value="1"/>
</dbReference>
<accession>A0A674BE73</accession>
<dbReference type="PANTHER" id="PTHR19367">
    <property type="entry name" value="T-CELL RECEPTOR ALPHA CHAIN V REGION"/>
    <property type="match status" value="1"/>
</dbReference>
<dbReference type="InterPro" id="IPR051287">
    <property type="entry name" value="TCR_variable_region"/>
</dbReference>
<dbReference type="InterPro" id="IPR013783">
    <property type="entry name" value="Ig-like_fold"/>
</dbReference>
<reference evidence="7" key="2">
    <citation type="submission" date="2025-09" db="UniProtKB">
        <authorList>
            <consortium name="Ensembl"/>
        </authorList>
    </citation>
    <scope>IDENTIFICATION</scope>
</reference>
<evidence type="ECO:0000256" key="5">
    <source>
        <dbReference type="ARBA" id="ARBA00043266"/>
    </source>
</evidence>
<keyword evidence="5" id="KW-0391">Immunity</keyword>
<dbReference type="SMART" id="SM00406">
    <property type="entry name" value="IGv"/>
    <property type="match status" value="1"/>
</dbReference>
<keyword evidence="8" id="KW-1185">Reference proteome</keyword>
<keyword evidence="4" id="KW-0393">Immunoglobulin domain</keyword>
<dbReference type="AlphaFoldDB" id="A0A674BE73"/>
<evidence type="ECO:0000259" key="6">
    <source>
        <dbReference type="PROSITE" id="PS50835"/>
    </source>
</evidence>
<dbReference type="InterPro" id="IPR013106">
    <property type="entry name" value="Ig_V-set"/>
</dbReference>
<feature type="domain" description="Ig-like" evidence="6">
    <location>
        <begin position="41"/>
        <end position="140"/>
    </location>
</feature>